<comment type="caution">
    <text evidence="1">The sequence shown here is derived from an EMBL/GenBank/DDBJ whole genome shotgun (WGS) entry which is preliminary data.</text>
</comment>
<dbReference type="InterPro" id="IPR010281">
    <property type="entry name" value="DUF885"/>
</dbReference>
<gene>
    <name evidence="1" type="ORF">NLU13_8751</name>
</gene>
<dbReference type="AlphaFoldDB" id="A0AA39L5G1"/>
<dbReference type="PANTHER" id="PTHR33361">
    <property type="entry name" value="GLR0591 PROTEIN"/>
    <property type="match status" value="1"/>
</dbReference>
<reference evidence="1" key="1">
    <citation type="submission" date="2022-10" db="EMBL/GenBank/DDBJ databases">
        <title>Determination and structural analysis of whole genome sequence of Sarocladium strictum F4-1.</title>
        <authorList>
            <person name="Hu L."/>
            <person name="Jiang Y."/>
        </authorList>
    </citation>
    <scope>NUCLEOTIDE SEQUENCE</scope>
    <source>
        <strain evidence="1">F4-1</strain>
    </source>
</reference>
<organism evidence="1 2">
    <name type="scientific">Sarocladium strictum</name>
    <name type="common">Black bundle disease fungus</name>
    <name type="synonym">Acremonium strictum</name>
    <dbReference type="NCBI Taxonomy" id="5046"/>
    <lineage>
        <taxon>Eukaryota</taxon>
        <taxon>Fungi</taxon>
        <taxon>Dikarya</taxon>
        <taxon>Ascomycota</taxon>
        <taxon>Pezizomycotina</taxon>
        <taxon>Sordariomycetes</taxon>
        <taxon>Hypocreomycetidae</taxon>
        <taxon>Hypocreales</taxon>
        <taxon>Sarocladiaceae</taxon>
        <taxon>Sarocladium</taxon>
    </lineage>
</organism>
<evidence type="ECO:0008006" key="3">
    <source>
        <dbReference type="Google" id="ProtNLM"/>
    </source>
</evidence>
<keyword evidence="2" id="KW-1185">Reference proteome</keyword>
<evidence type="ECO:0000313" key="1">
    <source>
        <dbReference type="EMBL" id="KAK0384665.1"/>
    </source>
</evidence>
<dbReference type="Pfam" id="PF05960">
    <property type="entry name" value="DUF885"/>
    <property type="match status" value="1"/>
</dbReference>
<dbReference type="Proteomes" id="UP001175261">
    <property type="component" value="Unassembled WGS sequence"/>
</dbReference>
<dbReference type="EMBL" id="JAPDFR010000008">
    <property type="protein sequence ID" value="KAK0384665.1"/>
    <property type="molecule type" value="Genomic_DNA"/>
</dbReference>
<dbReference type="PANTHER" id="PTHR33361:SF2">
    <property type="entry name" value="DUF885 DOMAIN-CONTAINING PROTEIN"/>
    <property type="match status" value="1"/>
</dbReference>
<evidence type="ECO:0000313" key="2">
    <source>
        <dbReference type="Proteomes" id="UP001175261"/>
    </source>
</evidence>
<sequence length="560" mass="65162">MDEPWVAVPSYSAKSHQESLPDRVRRVKADLNDLTTFYNVSISDTRYTRLHSFLLNEIASLESIKFDQLSQQDKVDFVLLRNFLHRQARQLDLERARKDGYAVLVPFASLVISICEDRQRVEPMRPDLTAQKMHQIKLDINQIKDRVREGKAEVDKASALRAVDVVSELREHLAETYRFYASYDPLFDWWVAQPWREVDAALKTYVPLIRYQLAGMNPDVEDEIVGQPIGRDGLLAELAAEMIAYSPEELITIAREQYAWCEEQIKAASRELGFGDRWKRALDYVKRQSVPPGEQTKLVLDLAREGTSFVRQHDLVTVPVLADETYRMFMMTPEDQKVAPFFLGGPSILVSYPTADMPYELKQMVMRGNNRHFSRAVAFHELIPGHRLQMFMAERHNSHRQLFSTPFFVEGWAMYWEMVFWSRGDFFVSAEDRIGSLFWRMHRCARIIFSLNFHLGKMTAPECVDLLVDWVGHERSTAEGEVKRSFNGDWSPLYQCGYMLGALQLFLLRREALEKGLLSEKQFNDAVLKSNMMPIELLRALLLDQELSPDYEAKWRFYDE</sequence>
<proteinExistence type="predicted"/>
<name>A0AA39L5G1_SARSR</name>
<accession>A0AA39L5G1</accession>
<protein>
    <recommendedName>
        <fullName evidence="3">X-Pro dipeptidyl-peptidase</fullName>
    </recommendedName>
</protein>